<feature type="signal peptide" evidence="2">
    <location>
        <begin position="1"/>
        <end position="16"/>
    </location>
</feature>
<organism evidence="3 4">
    <name type="scientific">Aphanomyces euteiches</name>
    <dbReference type="NCBI Taxonomy" id="100861"/>
    <lineage>
        <taxon>Eukaryota</taxon>
        <taxon>Sar</taxon>
        <taxon>Stramenopiles</taxon>
        <taxon>Oomycota</taxon>
        <taxon>Saprolegniomycetes</taxon>
        <taxon>Saprolegniales</taxon>
        <taxon>Verrucalvaceae</taxon>
        <taxon>Aphanomyces</taxon>
    </lineage>
</organism>
<accession>A0A6G0W9V5</accession>
<evidence type="ECO:0000256" key="2">
    <source>
        <dbReference type="SAM" id="SignalP"/>
    </source>
</evidence>
<keyword evidence="4" id="KW-1185">Reference proteome</keyword>
<feature type="region of interest" description="Disordered" evidence="1">
    <location>
        <begin position="47"/>
        <end position="68"/>
    </location>
</feature>
<feature type="chain" id="PRO_5026268924" description="Glycine zipper domain-containing protein" evidence="2">
    <location>
        <begin position="17"/>
        <end position="283"/>
    </location>
</feature>
<evidence type="ECO:0000256" key="1">
    <source>
        <dbReference type="SAM" id="MobiDB-lite"/>
    </source>
</evidence>
<evidence type="ECO:0008006" key="5">
    <source>
        <dbReference type="Google" id="ProtNLM"/>
    </source>
</evidence>
<protein>
    <recommendedName>
        <fullName evidence="5">Glycine zipper domain-containing protein</fullName>
    </recommendedName>
</protein>
<gene>
    <name evidence="3" type="ORF">Ae201684_017132</name>
</gene>
<feature type="region of interest" description="Disordered" evidence="1">
    <location>
        <begin position="195"/>
        <end position="233"/>
    </location>
</feature>
<dbReference type="VEuPathDB" id="FungiDB:AeMF1_018684"/>
<feature type="compositionally biased region" description="Basic residues" evidence="1">
    <location>
        <begin position="195"/>
        <end position="216"/>
    </location>
</feature>
<dbReference type="EMBL" id="VJMJ01000281">
    <property type="protein sequence ID" value="KAF0724123.1"/>
    <property type="molecule type" value="Genomic_DNA"/>
</dbReference>
<comment type="caution">
    <text evidence="3">The sequence shown here is derived from an EMBL/GenBank/DDBJ whole genome shotgun (WGS) entry which is preliminary data.</text>
</comment>
<reference evidence="3 4" key="1">
    <citation type="submission" date="2019-07" db="EMBL/GenBank/DDBJ databases">
        <title>Genomics analysis of Aphanomyces spp. identifies a new class of oomycete effector associated with host adaptation.</title>
        <authorList>
            <person name="Gaulin E."/>
        </authorList>
    </citation>
    <scope>NUCLEOTIDE SEQUENCE [LARGE SCALE GENOMIC DNA]</scope>
    <source>
        <strain evidence="3 4">ATCC 201684</strain>
    </source>
</reference>
<dbReference type="AlphaFoldDB" id="A0A6G0W9V5"/>
<keyword evidence="2" id="KW-0732">Signal</keyword>
<proteinExistence type="predicted"/>
<evidence type="ECO:0000313" key="4">
    <source>
        <dbReference type="Proteomes" id="UP000481153"/>
    </source>
</evidence>
<evidence type="ECO:0000313" key="3">
    <source>
        <dbReference type="EMBL" id="KAF0724123.1"/>
    </source>
</evidence>
<sequence length="283" mass="30511">MRFWMLLAVASAAVMARSPERSHDLRFVMPVASIDFAESRFLESRQSRRLTAPGKANQANNPRGRYERSGFKNGGRVGAAVGATAGVVAGTIGGGAAGTAIAGPAGGVVGAAFGVTSGIYAGMPLGRQAGAKIGAAGGRVIDKVKGHMDAKAKANAPVVAGLSTKSRGTWMPRLKPMPHDLSLGRRNLAEVKRSLRLGRNPRSRRRGQRPLKRPPARARSALASSQERKNRLKQRFETRLRRRQTKCSVRKHLDHLRRGDLAEVRLSSQRERDRTSISAQLTS</sequence>
<name>A0A6G0W9V5_9STRA</name>
<dbReference type="Proteomes" id="UP000481153">
    <property type="component" value="Unassembled WGS sequence"/>
</dbReference>